<evidence type="ECO:0000256" key="5">
    <source>
        <dbReference type="ARBA" id="ARBA00022692"/>
    </source>
</evidence>
<evidence type="ECO:0000313" key="13">
    <source>
        <dbReference type="EMBL" id="MBC3861530.1"/>
    </source>
</evidence>
<comment type="caution">
    <text evidence="13">The sequence shown here is derived from an EMBL/GenBank/DDBJ whole genome shotgun (WGS) entry which is preliminary data.</text>
</comment>
<keyword evidence="7 11" id="KW-1133">Transmembrane helix</keyword>
<protein>
    <recommendedName>
        <fullName evidence="3">Uncharacterized protein YtcA</fullName>
    </recommendedName>
</protein>
<dbReference type="Proteomes" id="UP000634011">
    <property type="component" value="Unassembled WGS sequence"/>
</dbReference>
<keyword evidence="8 11" id="KW-0472">Membrane</keyword>
<evidence type="ECO:0000256" key="1">
    <source>
        <dbReference type="ARBA" id="ARBA00004141"/>
    </source>
</evidence>
<name>A0A923HGA9_9BURK</name>
<evidence type="ECO:0000256" key="10">
    <source>
        <dbReference type="ARBA" id="ARBA00023288"/>
    </source>
</evidence>
<evidence type="ECO:0000256" key="6">
    <source>
        <dbReference type="ARBA" id="ARBA00022729"/>
    </source>
</evidence>
<evidence type="ECO:0000256" key="2">
    <source>
        <dbReference type="ARBA" id="ARBA00008208"/>
    </source>
</evidence>
<dbReference type="Pfam" id="PF17090">
    <property type="entry name" value="Ytca"/>
    <property type="match status" value="1"/>
</dbReference>
<keyword evidence="10" id="KW-0449">Lipoprotein</keyword>
<dbReference type="InterPro" id="IPR031381">
    <property type="entry name" value="YtcA"/>
</dbReference>
<reference evidence="13" key="1">
    <citation type="submission" date="2020-08" db="EMBL/GenBank/DDBJ databases">
        <title>Novel species isolated from subtropical streams in China.</title>
        <authorList>
            <person name="Lu H."/>
        </authorList>
    </citation>
    <scope>NUCLEOTIDE SEQUENCE</scope>
    <source>
        <strain evidence="13">KACC 12607</strain>
    </source>
</reference>
<comment type="subcellular location">
    <subcellularLocation>
        <location evidence="1">Membrane</location>
        <topology evidence="1">Multi-pass membrane protein</topology>
    </subcellularLocation>
</comment>
<gene>
    <name evidence="13" type="ORF">H8K32_05400</name>
</gene>
<dbReference type="EMBL" id="JACOFV010000003">
    <property type="protein sequence ID" value="MBC3861530.1"/>
    <property type="molecule type" value="Genomic_DNA"/>
</dbReference>
<evidence type="ECO:0000256" key="3">
    <source>
        <dbReference type="ARBA" id="ARBA00021237"/>
    </source>
</evidence>
<dbReference type="GO" id="GO:0016020">
    <property type="term" value="C:membrane"/>
    <property type="evidence" value="ECO:0007669"/>
    <property type="project" value="UniProtKB-SubCell"/>
</dbReference>
<comment type="similarity">
    <text evidence="2">Belongs to the YtcA family.</text>
</comment>
<organism evidence="13 14">
    <name type="scientific">Undibacterium jejuense</name>
    <dbReference type="NCBI Taxonomy" id="1344949"/>
    <lineage>
        <taxon>Bacteria</taxon>
        <taxon>Pseudomonadati</taxon>
        <taxon>Pseudomonadota</taxon>
        <taxon>Betaproteobacteria</taxon>
        <taxon>Burkholderiales</taxon>
        <taxon>Oxalobacteraceae</taxon>
        <taxon>Undibacterium</taxon>
    </lineage>
</organism>
<evidence type="ECO:0000313" key="14">
    <source>
        <dbReference type="Proteomes" id="UP000634011"/>
    </source>
</evidence>
<evidence type="ECO:0000256" key="9">
    <source>
        <dbReference type="ARBA" id="ARBA00023139"/>
    </source>
</evidence>
<evidence type="ECO:0000256" key="7">
    <source>
        <dbReference type="ARBA" id="ARBA00022989"/>
    </source>
</evidence>
<evidence type="ECO:0000256" key="12">
    <source>
        <dbReference type="SAM" id="SignalP"/>
    </source>
</evidence>
<feature type="transmembrane region" description="Helical" evidence="11">
    <location>
        <begin position="37"/>
        <end position="58"/>
    </location>
</feature>
<keyword evidence="5 11" id="KW-0812">Transmembrane</keyword>
<proteinExistence type="inferred from homology"/>
<evidence type="ECO:0000256" key="8">
    <source>
        <dbReference type="ARBA" id="ARBA00023136"/>
    </source>
</evidence>
<keyword evidence="4" id="KW-1003">Cell membrane</keyword>
<dbReference type="AlphaFoldDB" id="A0A923HGA9"/>
<keyword evidence="6 12" id="KW-0732">Signal</keyword>
<keyword evidence="9" id="KW-0564">Palmitate</keyword>
<dbReference type="PROSITE" id="PS51257">
    <property type="entry name" value="PROKAR_LIPOPROTEIN"/>
    <property type="match status" value="1"/>
</dbReference>
<evidence type="ECO:0000256" key="11">
    <source>
        <dbReference type="SAM" id="Phobius"/>
    </source>
</evidence>
<sequence length="96" mass="10203">MQNVTKLRGYPGGLVSPLLALSLSACAHPASPSFTLFGTFFPAWLVCAIIGIVIAIVARIAMIALKLSTILPFQLFVCSAIGLIGALLIWITWFGQ</sequence>
<feature type="signal peptide" evidence="12">
    <location>
        <begin position="1"/>
        <end position="27"/>
    </location>
</feature>
<accession>A0A923HGA9</accession>
<evidence type="ECO:0000256" key="4">
    <source>
        <dbReference type="ARBA" id="ARBA00022475"/>
    </source>
</evidence>
<keyword evidence="14" id="KW-1185">Reference proteome</keyword>
<feature type="chain" id="PRO_5037089687" description="Uncharacterized protein YtcA" evidence="12">
    <location>
        <begin position="28"/>
        <end position="96"/>
    </location>
</feature>
<feature type="transmembrane region" description="Helical" evidence="11">
    <location>
        <begin position="70"/>
        <end position="93"/>
    </location>
</feature>